<sequence length="281" mass="29930">MTNTEAENGPTLVLGGTGKTGRRVVERLEAMDVPVRMGSRSASPAFDWEDEATWAPVLRGVGNVYLSYYPDLAAPGAPEAVGAFTAEAADAGVRRVVLLSGRGEPGALRCEEIVRASGLEWTVVRASWFAQNFSEDYLLDPVRAGEVALPAGEVPEPFVDAEDIADVAAAALTRDGHAGEVYEVTGPRALTFAEAVAEIGRASGREIAFVRVGADDYAAVLREHGLPEEITGFLTHLFTTVLDGRNAEPADGVRRALGRAPRDFAEYARDAAASGIWTWTE</sequence>
<reference evidence="2 3" key="1">
    <citation type="submission" date="2023-11" db="EMBL/GenBank/DDBJ databases">
        <title>Actinomadura monticuli sp. nov., isolated from volcanic ash.</title>
        <authorList>
            <person name="Lee S.D."/>
            <person name="Yang H."/>
            <person name="Kim I.S."/>
        </authorList>
    </citation>
    <scope>NUCLEOTIDE SEQUENCE [LARGE SCALE GENOMIC DNA]</scope>
    <source>
        <strain evidence="2 3">DLS-62</strain>
    </source>
</reference>
<dbReference type="Proteomes" id="UP001569963">
    <property type="component" value="Unassembled WGS sequence"/>
</dbReference>
<dbReference type="RefSeq" id="WP_371954249.1">
    <property type="nucleotide sequence ID" value="NZ_JAXCEI010000021.1"/>
</dbReference>
<name>A0ABV4QKN7_9ACTN</name>
<dbReference type="Gene3D" id="3.90.25.10">
    <property type="entry name" value="UDP-galactose 4-epimerase, domain 1"/>
    <property type="match status" value="1"/>
</dbReference>
<keyword evidence="3" id="KW-1185">Reference proteome</keyword>
<dbReference type="Gene3D" id="3.40.50.720">
    <property type="entry name" value="NAD(P)-binding Rossmann-like Domain"/>
    <property type="match status" value="1"/>
</dbReference>
<proteinExistence type="predicted"/>
<dbReference type="PANTHER" id="PTHR43162:SF1">
    <property type="entry name" value="PRESTALK A DIFFERENTIATION PROTEIN A"/>
    <property type="match status" value="1"/>
</dbReference>
<dbReference type="SUPFAM" id="SSF51735">
    <property type="entry name" value="NAD(P)-binding Rossmann-fold domains"/>
    <property type="match status" value="1"/>
</dbReference>
<evidence type="ECO:0000313" key="3">
    <source>
        <dbReference type="Proteomes" id="UP001569963"/>
    </source>
</evidence>
<accession>A0ABV4QKN7</accession>
<organism evidence="2 3">
    <name type="scientific">Actinomadura monticuli</name>
    <dbReference type="NCBI Taxonomy" id="3097367"/>
    <lineage>
        <taxon>Bacteria</taxon>
        <taxon>Bacillati</taxon>
        <taxon>Actinomycetota</taxon>
        <taxon>Actinomycetes</taxon>
        <taxon>Streptosporangiales</taxon>
        <taxon>Thermomonosporaceae</taxon>
        <taxon>Actinomadura</taxon>
    </lineage>
</organism>
<evidence type="ECO:0000313" key="2">
    <source>
        <dbReference type="EMBL" id="MFA1543752.1"/>
    </source>
</evidence>
<feature type="domain" description="NAD(P)-binding" evidence="1">
    <location>
        <begin position="15"/>
        <end position="174"/>
    </location>
</feature>
<comment type="caution">
    <text evidence="2">The sequence shown here is derived from an EMBL/GenBank/DDBJ whole genome shotgun (WGS) entry which is preliminary data.</text>
</comment>
<dbReference type="InterPro" id="IPR036291">
    <property type="entry name" value="NAD(P)-bd_dom_sf"/>
</dbReference>
<dbReference type="InterPro" id="IPR016040">
    <property type="entry name" value="NAD(P)-bd_dom"/>
</dbReference>
<dbReference type="PANTHER" id="PTHR43162">
    <property type="match status" value="1"/>
</dbReference>
<dbReference type="EMBL" id="JAXCEI010000021">
    <property type="protein sequence ID" value="MFA1543752.1"/>
    <property type="molecule type" value="Genomic_DNA"/>
</dbReference>
<protein>
    <submittedName>
        <fullName evidence="2">NmrA family transcriptional regulator</fullName>
    </submittedName>
</protein>
<evidence type="ECO:0000259" key="1">
    <source>
        <dbReference type="Pfam" id="PF13460"/>
    </source>
</evidence>
<gene>
    <name evidence="2" type="ORF">SM611_32895</name>
</gene>
<dbReference type="InterPro" id="IPR051604">
    <property type="entry name" value="Ergot_Alk_Oxidoreductase"/>
</dbReference>
<dbReference type="Pfam" id="PF13460">
    <property type="entry name" value="NAD_binding_10"/>
    <property type="match status" value="1"/>
</dbReference>